<reference evidence="1" key="1">
    <citation type="journal article" date="2012" name="Proc. Natl. Acad. Sci. U.S.A.">
        <title>Antigenic diversity is generated by distinct evolutionary mechanisms in African trypanosome species.</title>
        <authorList>
            <person name="Jackson A.P."/>
            <person name="Berry A."/>
            <person name="Aslett M."/>
            <person name="Allison H.C."/>
            <person name="Burton P."/>
            <person name="Vavrova-Anderson J."/>
            <person name="Brown R."/>
            <person name="Browne H."/>
            <person name="Corton N."/>
            <person name="Hauser H."/>
            <person name="Gamble J."/>
            <person name="Gilderthorp R."/>
            <person name="Marcello L."/>
            <person name="McQuillan J."/>
            <person name="Otto T.D."/>
            <person name="Quail M.A."/>
            <person name="Sanders M.J."/>
            <person name="van Tonder A."/>
            <person name="Ginger M.L."/>
            <person name="Field M.C."/>
            <person name="Barry J.D."/>
            <person name="Hertz-Fowler C."/>
            <person name="Berriman M."/>
        </authorList>
    </citation>
    <scope>NUCLEOTIDE SEQUENCE</scope>
    <source>
        <strain evidence="1">Y486</strain>
    </source>
</reference>
<sequence>MPVECLFVCSHGTCEEAAPPCTPVTARRMRAVLRRCPLLYLPTPRQCITGERNNWKRNPVSNEDNYSNASKIGSAVARLRQLVCFAHQRNASFRNYTVIQHTKRSTVV</sequence>
<proteinExistence type="predicted"/>
<dbReference type="VEuPathDB" id="TriTrypDB:TvY486_1003530"/>
<dbReference type="AlphaFoldDB" id="G0U5Z9"/>
<name>G0U5Z9_TRYVY</name>
<accession>G0U5Z9</accession>
<dbReference type="EMBL" id="HE573026">
    <property type="protein sequence ID" value="CCC51300.1"/>
    <property type="molecule type" value="Genomic_DNA"/>
</dbReference>
<organism evidence="1">
    <name type="scientific">Trypanosoma vivax (strain Y486)</name>
    <dbReference type="NCBI Taxonomy" id="1055687"/>
    <lineage>
        <taxon>Eukaryota</taxon>
        <taxon>Discoba</taxon>
        <taxon>Euglenozoa</taxon>
        <taxon>Kinetoplastea</taxon>
        <taxon>Metakinetoplastina</taxon>
        <taxon>Trypanosomatida</taxon>
        <taxon>Trypanosomatidae</taxon>
        <taxon>Trypanosoma</taxon>
        <taxon>Duttonella</taxon>
    </lineage>
</organism>
<protein>
    <submittedName>
        <fullName evidence="1">Uncharacterized protein</fullName>
    </submittedName>
</protein>
<evidence type="ECO:0000313" key="1">
    <source>
        <dbReference type="EMBL" id="CCC51300.1"/>
    </source>
</evidence>
<gene>
    <name evidence="1" type="ORF">TVY486_1003530</name>
</gene>